<dbReference type="PANTHER" id="PTHR43630">
    <property type="entry name" value="POLY-BETA-1,6-N-ACETYL-D-GLUCOSAMINE SYNTHASE"/>
    <property type="match status" value="1"/>
</dbReference>
<gene>
    <name evidence="4" type="ORF">EHT87_30915</name>
</gene>
<proteinExistence type="inferred from homology"/>
<accession>A0A3P1C9J8</accession>
<evidence type="ECO:0000256" key="2">
    <source>
        <dbReference type="SAM" id="Phobius"/>
    </source>
</evidence>
<sequence>MSELPVPSSPPVSAVMITFNSARILPDVLRALTWCDEIVVVDSGSSDQTLSIARQFGCRVLHRDFDGFGLQKGFAVSQARNSWVLVVDADEIVTDELRAEIQLRLSEVEAGKINFRGFEVPISLVFLGQLMRYGGEYKMPHLRLFDKRFGNYNTARVHEDVVLNGSVGKLTHHMLHDSYGSLHEYFEKFNRYTTAGARDLQSQEQGHRGSVGQIVFRLPITFLKEYVIKRNFLNGYPGFIWSLFSAMYPVVKYAKLRELRSKRRAELAGQDLQS</sequence>
<dbReference type="AlphaFoldDB" id="A0A3P1C9J8"/>
<keyword evidence="2" id="KW-0812">Transmembrane</keyword>
<keyword evidence="2" id="KW-1133">Transmembrane helix</keyword>
<dbReference type="GO" id="GO:0016740">
    <property type="term" value="F:transferase activity"/>
    <property type="evidence" value="ECO:0007669"/>
    <property type="project" value="UniProtKB-KW"/>
</dbReference>
<comment type="similarity">
    <text evidence="1">Belongs to the glycosyltransferase 2 family. WaaE/KdtX subfamily.</text>
</comment>
<evidence type="ECO:0000313" key="4">
    <source>
        <dbReference type="EMBL" id="RRB09933.1"/>
    </source>
</evidence>
<dbReference type="PANTHER" id="PTHR43630:SF2">
    <property type="entry name" value="GLYCOSYLTRANSFERASE"/>
    <property type="match status" value="1"/>
</dbReference>
<dbReference type="Proteomes" id="UP000274271">
    <property type="component" value="Unassembled WGS sequence"/>
</dbReference>
<protein>
    <submittedName>
        <fullName evidence="4">Glycosyltransferase family 2 protein</fullName>
    </submittedName>
</protein>
<feature type="transmembrane region" description="Helical" evidence="2">
    <location>
        <begin position="236"/>
        <end position="254"/>
    </location>
</feature>
<keyword evidence="5" id="KW-1185">Reference proteome</keyword>
<dbReference type="RefSeq" id="WP_124910674.1">
    <property type="nucleotide sequence ID" value="NZ_RQJP01000008.1"/>
</dbReference>
<organism evidence="4 5">
    <name type="scientific">Larkinella knui</name>
    <dbReference type="NCBI Taxonomy" id="2025310"/>
    <lineage>
        <taxon>Bacteria</taxon>
        <taxon>Pseudomonadati</taxon>
        <taxon>Bacteroidota</taxon>
        <taxon>Cytophagia</taxon>
        <taxon>Cytophagales</taxon>
        <taxon>Spirosomataceae</taxon>
        <taxon>Larkinella</taxon>
    </lineage>
</organism>
<dbReference type="CDD" id="cd02511">
    <property type="entry name" value="Beta4Glucosyltransferase"/>
    <property type="match status" value="1"/>
</dbReference>
<dbReference type="OrthoDB" id="9815923at2"/>
<reference evidence="4 5" key="1">
    <citation type="submission" date="2018-11" db="EMBL/GenBank/DDBJ databases">
        <authorList>
            <person name="Zhou Z."/>
            <person name="Wang G."/>
        </authorList>
    </citation>
    <scope>NUCLEOTIDE SEQUENCE [LARGE SCALE GENOMIC DNA]</scope>
    <source>
        <strain evidence="4 5">KCTC42998</strain>
    </source>
</reference>
<comment type="caution">
    <text evidence="4">The sequence shown here is derived from an EMBL/GenBank/DDBJ whole genome shotgun (WGS) entry which is preliminary data.</text>
</comment>
<dbReference type="SUPFAM" id="SSF53448">
    <property type="entry name" value="Nucleotide-diphospho-sugar transferases"/>
    <property type="match status" value="1"/>
</dbReference>
<keyword evidence="2" id="KW-0472">Membrane</keyword>
<evidence type="ECO:0000259" key="3">
    <source>
        <dbReference type="Pfam" id="PF00535"/>
    </source>
</evidence>
<keyword evidence="4" id="KW-0808">Transferase</keyword>
<evidence type="ECO:0000313" key="5">
    <source>
        <dbReference type="Proteomes" id="UP000274271"/>
    </source>
</evidence>
<dbReference type="Pfam" id="PF00535">
    <property type="entry name" value="Glycos_transf_2"/>
    <property type="match status" value="1"/>
</dbReference>
<evidence type="ECO:0000256" key="1">
    <source>
        <dbReference type="ARBA" id="ARBA00038494"/>
    </source>
</evidence>
<dbReference type="InterPro" id="IPR001173">
    <property type="entry name" value="Glyco_trans_2-like"/>
</dbReference>
<dbReference type="InterPro" id="IPR029044">
    <property type="entry name" value="Nucleotide-diphossugar_trans"/>
</dbReference>
<name>A0A3P1C9J8_9BACT</name>
<dbReference type="Gene3D" id="3.90.550.10">
    <property type="entry name" value="Spore Coat Polysaccharide Biosynthesis Protein SpsA, Chain A"/>
    <property type="match status" value="1"/>
</dbReference>
<feature type="domain" description="Glycosyltransferase 2-like" evidence="3">
    <location>
        <begin position="13"/>
        <end position="98"/>
    </location>
</feature>
<dbReference type="EMBL" id="RQJP01000008">
    <property type="protein sequence ID" value="RRB09933.1"/>
    <property type="molecule type" value="Genomic_DNA"/>
</dbReference>